<dbReference type="EMBL" id="MU154573">
    <property type="protein sequence ID" value="KAF9494429.1"/>
    <property type="molecule type" value="Genomic_DNA"/>
</dbReference>
<evidence type="ECO:0000313" key="2">
    <source>
        <dbReference type="EMBL" id="KAF9494429.1"/>
    </source>
</evidence>
<comment type="caution">
    <text evidence="2">The sequence shown here is derived from an EMBL/GenBank/DDBJ whole genome shotgun (WGS) entry which is preliminary data.</text>
</comment>
<dbReference type="SMART" id="SM00886">
    <property type="entry name" value="Dabb"/>
    <property type="match status" value="1"/>
</dbReference>
<dbReference type="InterPro" id="IPR013097">
    <property type="entry name" value="Dabb"/>
</dbReference>
<evidence type="ECO:0000313" key="3">
    <source>
        <dbReference type="Proteomes" id="UP000807025"/>
    </source>
</evidence>
<name>A0A9P5ZY33_PLEER</name>
<dbReference type="Pfam" id="PF07876">
    <property type="entry name" value="Dabb"/>
    <property type="match status" value="1"/>
</dbReference>
<evidence type="ECO:0000259" key="1">
    <source>
        <dbReference type="PROSITE" id="PS51502"/>
    </source>
</evidence>
<dbReference type="PROSITE" id="PS51502">
    <property type="entry name" value="S_R_A_B_BARREL"/>
    <property type="match status" value="1"/>
</dbReference>
<dbReference type="AlphaFoldDB" id="A0A9P5ZY33"/>
<protein>
    <recommendedName>
        <fullName evidence="1">Stress-response A/B barrel domain-containing protein</fullName>
    </recommendedName>
</protein>
<accession>A0A9P5ZY33</accession>
<dbReference type="SUPFAM" id="SSF54909">
    <property type="entry name" value="Dimeric alpha+beta barrel"/>
    <property type="match status" value="1"/>
</dbReference>
<proteinExistence type="predicted"/>
<sequence>MSTTTPADPAISRFLGFKFKESTTDEQKANAIKGLFKLYEDLARYVNQGPVGGKSLVQGPGRRFDYMFTVEFKNAAARDAFSKSPEHEGGKTYLAPIVEDVLAYDYVKEEYGF</sequence>
<dbReference type="Proteomes" id="UP000807025">
    <property type="component" value="Unassembled WGS sequence"/>
</dbReference>
<organism evidence="2 3">
    <name type="scientific">Pleurotus eryngii</name>
    <name type="common">Boletus of the steppes</name>
    <dbReference type="NCBI Taxonomy" id="5323"/>
    <lineage>
        <taxon>Eukaryota</taxon>
        <taxon>Fungi</taxon>
        <taxon>Dikarya</taxon>
        <taxon>Basidiomycota</taxon>
        <taxon>Agaricomycotina</taxon>
        <taxon>Agaricomycetes</taxon>
        <taxon>Agaricomycetidae</taxon>
        <taxon>Agaricales</taxon>
        <taxon>Pleurotineae</taxon>
        <taxon>Pleurotaceae</taxon>
        <taxon>Pleurotus</taxon>
    </lineage>
</organism>
<dbReference type="Gene3D" id="3.30.70.100">
    <property type="match status" value="1"/>
</dbReference>
<feature type="domain" description="Stress-response A/B barrel" evidence="1">
    <location>
        <begin position="11"/>
        <end position="106"/>
    </location>
</feature>
<keyword evidence="3" id="KW-1185">Reference proteome</keyword>
<dbReference type="OrthoDB" id="1601230at2759"/>
<gene>
    <name evidence="2" type="ORF">BDN71DRAFT_1448974</name>
</gene>
<dbReference type="InterPro" id="IPR011008">
    <property type="entry name" value="Dimeric_a/b-barrel"/>
</dbReference>
<reference evidence="2" key="1">
    <citation type="submission" date="2020-11" db="EMBL/GenBank/DDBJ databases">
        <authorList>
            <consortium name="DOE Joint Genome Institute"/>
            <person name="Ahrendt S."/>
            <person name="Riley R."/>
            <person name="Andreopoulos W."/>
            <person name="Labutti K."/>
            <person name="Pangilinan J."/>
            <person name="Ruiz-Duenas F.J."/>
            <person name="Barrasa J.M."/>
            <person name="Sanchez-Garcia M."/>
            <person name="Camarero S."/>
            <person name="Miyauchi S."/>
            <person name="Serrano A."/>
            <person name="Linde D."/>
            <person name="Babiker R."/>
            <person name="Drula E."/>
            <person name="Ayuso-Fernandez I."/>
            <person name="Pacheco R."/>
            <person name="Padilla G."/>
            <person name="Ferreira P."/>
            <person name="Barriuso J."/>
            <person name="Kellner H."/>
            <person name="Castanera R."/>
            <person name="Alfaro M."/>
            <person name="Ramirez L."/>
            <person name="Pisabarro A.G."/>
            <person name="Kuo A."/>
            <person name="Tritt A."/>
            <person name="Lipzen A."/>
            <person name="He G."/>
            <person name="Yan M."/>
            <person name="Ng V."/>
            <person name="Cullen D."/>
            <person name="Martin F."/>
            <person name="Rosso M.-N."/>
            <person name="Henrissat B."/>
            <person name="Hibbett D."/>
            <person name="Martinez A.T."/>
            <person name="Grigoriev I.V."/>
        </authorList>
    </citation>
    <scope>NUCLEOTIDE SEQUENCE</scope>
    <source>
        <strain evidence="2">ATCC 90797</strain>
    </source>
</reference>